<gene>
    <name evidence="3" type="ORF">ABVT43_09210</name>
</gene>
<feature type="signal peptide" evidence="1">
    <location>
        <begin position="1"/>
        <end position="21"/>
    </location>
</feature>
<feature type="chain" id="PRO_5046475026" evidence="1">
    <location>
        <begin position="22"/>
        <end position="311"/>
    </location>
</feature>
<organism evidence="3 4">
    <name type="scientific">Aliikangiella maris</name>
    <dbReference type="NCBI Taxonomy" id="3162458"/>
    <lineage>
        <taxon>Bacteria</taxon>
        <taxon>Pseudomonadati</taxon>
        <taxon>Pseudomonadota</taxon>
        <taxon>Gammaproteobacteria</taxon>
        <taxon>Oceanospirillales</taxon>
        <taxon>Pleioneaceae</taxon>
        <taxon>Aliikangiella</taxon>
    </lineage>
</organism>
<evidence type="ECO:0000259" key="2">
    <source>
        <dbReference type="Pfam" id="PF00497"/>
    </source>
</evidence>
<evidence type="ECO:0000313" key="3">
    <source>
        <dbReference type="EMBL" id="MET1255301.1"/>
    </source>
</evidence>
<dbReference type="SUPFAM" id="SSF53850">
    <property type="entry name" value="Periplasmic binding protein-like II"/>
    <property type="match status" value="1"/>
</dbReference>
<name>A0ABV2BTN0_9GAMM</name>
<keyword evidence="4" id="KW-1185">Reference proteome</keyword>
<dbReference type="RefSeq" id="WP_353895884.1">
    <property type="nucleotide sequence ID" value="NZ_JBEVCJ010000008.1"/>
</dbReference>
<dbReference type="Gene3D" id="3.40.190.10">
    <property type="entry name" value="Periplasmic binding protein-like II"/>
    <property type="match status" value="2"/>
</dbReference>
<dbReference type="EMBL" id="JBEVCJ010000008">
    <property type="protein sequence ID" value="MET1255301.1"/>
    <property type="molecule type" value="Genomic_DNA"/>
</dbReference>
<protein>
    <submittedName>
        <fullName evidence="3">Transporter substrate-binding domain-containing protein</fullName>
    </submittedName>
</protein>
<feature type="domain" description="Solute-binding protein family 3/N-terminal" evidence="2">
    <location>
        <begin position="32"/>
        <end position="219"/>
    </location>
</feature>
<sequence>MKSCFTVVVFCLLFSSKSTIAQEVIEWGYFHYPPVFNVDKKTSKVTGYGFELLNLVIQQIPEYQHHLTKMPLARMVQTMRAGKNICAYGMFKTKAREKHILFSLPSRIGLQNSLVILKNNLHRFPQERPLSFEVLLQDPTLIYVTKKYVSYGVVIDDIFEKYRNNKNIITLHSIGLGRQGIQMLLAKRVDYMLYDESALFEIEKLNARDKVVLLPIAELGKNKKQDIKTASITLEQIEAQKFDVQDFEVGHFVCTKNNWGKKAIARINQVLLDELTNDTFFSLITQGVPANSVDNLKSLYQGLILTPANLP</sequence>
<evidence type="ECO:0000256" key="1">
    <source>
        <dbReference type="SAM" id="SignalP"/>
    </source>
</evidence>
<dbReference type="Pfam" id="PF00497">
    <property type="entry name" value="SBP_bac_3"/>
    <property type="match status" value="1"/>
</dbReference>
<reference evidence="3 4" key="1">
    <citation type="submission" date="2024-06" db="EMBL/GenBank/DDBJ databases">
        <authorList>
            <person name="Li F."/>
        </authorList>
    </citation>
    <scope>NUCLEOTIDE SEQUENCE [LARGE SCALE GENOMIC DNA]</scope>
    <source>
        <strain evidence="3 4">GXAS 311</strain>
    </source>
</reference>
<dbReference type="Proteomes" id="UP001548189">
    <property type="component" value="Unassembled WGS sequence"/>
</dbReference>
<comment type="caution">
    <text evidence="3">The sequence shown here is derived from an EMBL/GenBank/DDBJ whole genome shotgun (WGS) entry which is preliminary data.</text>
</comment>
<accession>A0ABV2BTN0</accession>
<proteinExistence type="predicted"/>
<keyword evidence="1" id="KW-0732">Signal</keyword>
<evidence type="ECO:0000313" key="4">
    <source>
        <dbReference type="Proteomes" id="UP001548189"/>
    </source>
</evidence>
<dbReference type="InterPro" id="IPR001638">
    <property type="entry name" value="Solute-binding_3/MltF_N"/>
</dbReference>